<dbReference type="AlphaFoldDB" id="A0AAF0I4H5"/>
<evidence type="ECO:0000313" key="1">
    <source>
        <dbReference type="EMBL" id="WED66838.1"/>
    </source>
</evidence>
<protein>
    <submittedName>
        <fullName evidence="1">Uncharacterized protein</fullName>
    </submittedName>
</protein>
<gene>
    <name evidence="1" type="ORF">PXH66_08245</name>
</gene>
<dbReference type="EMBL" id="CP119075">
    <property type="protein sequence ID" value="WED66838.1"/>
    <property type="molecule type" value="Genomic_DNA"/>
</dbReference>
<accession>A0AAF0I4H5</accession>
<dbReference type="KEGG" id="slom:PXH66_08245"/>
<organism evidence="1 2">
    <name type="scientific">Synoicihabitans lomoniglobus</name>
    <dbReference type="NCBI Taxonomy" id="2909285"/>
    <lineage>
        <taxon>Bacteria</taxon>
        <taxon>Pseudomonadati</taxon>
        <taxon>Verrucomicrobiota</taxon>
        <taxon>Opitutia</taxon>
        <taxon>Opitutales</taxon>
        <taxon>Opitutaceae</taxon>
        <taxon>Synoicihabitans</taxon>
    </lineage>
</organism>
<sequence length="119" mass="13658">MNNSPLVGLESPLTLASPVEVVTTIRGREVCSRSDRFFEVLSRVERFRGEVLSIKIKGEFLEESSVDALNVFIGFFGLRRWLRAYQAQPPPTYWKSPHALRFLCAYLNLRTREASHAEK</sequence>
<evidence type="ECO:0000313" key="2">
    <source>
        <dbReference type="Proteomes" id="UP001218638"/>
    </source>
</evidence>
<dbReference type="RefSeq" id="WP_330929588.1">
    <property type="nucleotide sequence ID" value="NZ_CP119075.1"/>
</dbReference>
<keyword evidence="2" id="KW-1185">Reference proteome</keyword>
<name>A0AAF0I4H5_9BACT</name>
<dbReference type="Proteomes" id="UP001218638">
    <property type="component" value="Chromosome"/>
</dbReference>
<reference evidence="1" key="1">
    <citation type="submission" date="2023-03" db="EMBL/GenBank/DDBJ databases">
        <title>Lomoglobus Profundus gen. nov., sp. nov., a novel member of the phylum Verrucomicrobia, isolated from deep-marine sediment of South China Sea.</title>
        <authorList>
            <person name="Ahmad T."/>
            <person name="Ishaq S.E."/>
            <person name="Wang F."/>
        </authorList>
    </citation>
    <scope>NUCLEOTIDE SEQUENCE</scope>
    <source>
        <strain evidence="1">LMO-M01</strain>
    </source>
</reference>
<proteinExistence type="predicted"/>